<evidence type="ECO:0000313" key="1">
    <source>
        <dbReference type="EMBL" id="KAF8406561.1"/>
    </source>
</evidence>
<dbReference type="Proteomes" id="UP000655225">
    <property type="component" value="Unassembled WGS sequence"/>
</dbReference>
<proteinExistence type="predicted"/>
<name>A0A835DK73_TETSI</name>
<dbReference type="EMBL" id="JABCRI010000005">
    <property type="protein sequence ID" value="KAF8406561.1"/>
    <property type="molecule type" value="Genomic_DNA"/>
</dbReference>
<evidence type="ECO:0000313" key="2">
    <source>
        <dbReference type="Proteomes" id="UP000655225"/>
    </source>
</evidence>
<keyword evidence="2" id="KW-1185">Reference proteome</keyword>
<dbReference type="AlphaFoldDB" id="A0A835DK73"/>
<gene>
    <name evidence="1" type="ORF">HHK36_008649</name>
</gene>
<protein>
    <submittedName>
        <fullName evidence="1">Uncharacterized protein</fullName>
    </submittedName>
</protein>
<reference evidence="1 2" key="1">
    <citation type="submission" date="2020-04" db="EMBL/GenBank/DDBJ databases">
        <title>Plant Genome Project.</title>
        <authorList>
            <person name="Zhang R.-G."/>
        </authorList>
    </citation>
    <scope>NUCLEOTIDE SEQUENCE [LARGE SCALE GENOMIC DNA]</scope>
    <source>
        <strain evidence="1">YNK0</strain>
        <tissue evidence="1">Leaf</tissue>
    </source>
</reference>
<comment type="caution">
    <text evidence="1">The sequence shown here is derived from an EMBL/GenBank/DDBJ whole genome shotgun (WGS) entry which is preliminary data.</text>
</comment>
<accession>A0A835DK73</accession>
<organism evidence="1 2">
    <name type="scientific">Tetracentron sinense</name>
    <name type="common">Spur-leaf</name>
    <dbReference type="NCBI Taxonomy" id="13715"/>
    <lineage>
        <taxon>Eukaryota</taxon>
        <taxon>Viridiplantae</taxon>
        <taxon>Streptophyta</taxon>
        <taxon>Embryophyta</taxon>
        <taxon>Tracheophyta</taxon>
        <taxon>Spermatophyta</taxon>
        <taxon>Magnoliopsida</taxon>
        <taxon>Trochodendrales</taxon>
        <taxon>Trochodendraceae</taxon>
        <taxon>Tetracentron</taxon>
    </lineage>
</organism>
<sequence length="74" mass="8546">MKKDCKLLKLSICVQASRSSKRKGVETISFSESPRLFSSTFKVPKLKNSSLVSRPQAFLFSYEFVVGREYWYSL</sequence>
<dbReference type="OrthoDB" id="1921280at2759"/>